<name>A0A667X459_9TELE</name>
<feature type="transmembrane region" description="Helical" evidence="1">
    <location>
        <begin position="189"/>
        <end position="208"/>
    </location>
</feature>
<dbReference type="GO" id="GO:0016747">
    <property type="term" value="F:acyltransferase activity, transferring groups other than amino-acyl groups"/>
    <property type="evidence" value="ECO:0007669"/>
    <property type="project" value="InterPro"/>
</dbReference>
<feature type="transmembrane region" description="Helical" evidence="1">
    <location>
        <begin position="284"/>
        <end position="308"/>
    </location>
</feature>
<dbReference type="GeneTree" id="ENSGT00530000063340"/>
<feature type="transmembrane region" description="Helical" evidence="1">
    <location>
        <begin position="143"/>
        <end position="169"/>
    </location>
</feature>
<keyword evidence="1" id="KW-0472">Membrane</keyword>
<reference evidence="3" key="1">
    <citation type="submission" date="2019-06" db="EMBL/GenBank/DDBJ databases">
        <authorList>
            <consortium name="Wellcome Sanger Institute Data Sharing"/>
        </authorList>
    </citation>
    <scope>NUCLEOTIDE SEQUENCE [LARGE SCALE GENOMIC DNA]</scope>
</reference>
<proteinExistence type="predicted"/>
<dbReference type="PANTHER" id="PTHR11161">
    <property type="entry name" value="O-ACYLTRANSFERASE"/>
    <property type="match status" value="1"/>
</dbReference>
<dbReference type="InParanoid" id="A0A667X459"/>
<evidence type="ECO:0000256" key="1">
    <source>
        <dbReference type="SAM" id="Phobius"/>
    </source>
</evidence>
<evidence type="ECO:0000259" key="2">
    <source>
        <dbReference type="Pfam" id="PF01757"/>
    </source>
</evidence>
<dbReference type="InterPro" id="IPR002656">
    <property type="entry name" value="Acyl_transf_3_dom"/>
</dbReference>
<evidence type="ECO:0000313" key="4">
    <source>
        <dbReference type="Proteomes" id="UP000472263"/>
    </source>
</evidence>
<dbReference type="InterPro" id="IPR052728">
    <property type="entry name" value="O2_lipid_transport_reg"/>
</dbReference>
<keyword evidence="1" id="KW-1133">Transmembrane helix</keyword>
<reference evidence="3" key="2">
    <citation type="submission" date="2025-08" db="UniProtKB">
        <authorList>
            <consortium name="Ensembl"/>
        </authorList>
    </citation>
    <scope>IDENTIFICATION</scope>
</reference>
<sequence length="361" mass="41402">MGIFKLPGLAILKLSLEQVMCRRGLLSAKSLLSTIRRAEDKMSLRLAACFLFKRLRRVQPLHLFLICLAMGVFSTLNMAANTQLSPSFVDNCKANWWANVLLINNFFTVNEMCLPWTWYLSMDFMFYITTPVLICIYRWKRSVFVAVAVILMLVTIVSSAVVTALYQLSVTLGSTFVYPSYAKYYYHKLYTRYGPFLIGIVMGIYMTTKKEQLIKHRWQAALGWVTCLLALVLLYVFAFMLQQMPKEDSIPHAIYQGLHRSVWALCVAWIILSCEEGNGGFINTLLSLGVWTPLSNISFACYLVHPIFITLYTDLLDTQAHYSDYNFWYLFNGNMLPTLVVSYALTVMVEKPFVLLKGRSE</sequence>
<dbReference type="Proteomes" id="UP000472263">
    <property type="component" value="Chromosome 12"/>
</dbReference>
<feature type="transmembrane region" description="Helical" evidence="1">
    <location>
        <begin position="328"/>
        <end position="349"/>
    </location>
</feature>
<dbReference type="PANTHER" id="PTHR11161:SF0">
    <property type="entry name" value="O-ACYLTRANSFERASE LIKE PROTEIN"/>
    <property type="match status" value="1"/>
</dbReference>
<feature type="transmembrane region" description="Helical" evidence="1">
    <location>
        <begin position="61"/>
        <end position="80"/>
    </location>
</feature>
<protein>
    <submittedName>
        <fullName evidence="3">O-acyltransferase like</fullName>
    </submittedName>
</protein>
<keyword evidence="4" id="KW-1185">Reference proteome</keyword>
<dbReference type="AlphaFoldDB" id="A0A667X459"/>
<accession>A0A667X459</accession>
<feature type="transmembrane region" description="Helical" evidence="1">
    <location>
        <begin position="220"/>
        <end position="241"/>
    </location>
</feature>
<dbReference type="Pfam" id="PF01757">
    <property type="entry name" value="Acyl_transf_3"/>
    <property type="match status" value="1"/>
</dbReference>
<organism evidence="3 4">
    <name type="scientific">Myripristis murdjan</name>
    <name type="common">pinecone soldierfish</name>
    <dbReference type="NCBI Taxonomy" id="586833"/>
    <lineage>
        <taxon>Eukaryota</taxon>
        <taxon>Metazoa</taxon>
        <taxon>Chordata</taxon>
        <taxon>Craniata</taxon>
        <taxon>Vertebrata</taxon>
        <taxon>Euteleostomi</taxon>
        <taxon>Actinopterygii</taxon>
        <taxon>Neopterygii</taxon>
        <taxon>Teleostei</taxon>
        <taxon>Neoteleostei</taxon>
        <taxon>Acanthomorphata</taxon>
        <taxon>Holocentriformes</taxon>
        <taxon>Holocentridae</taxon>
        <taxon>Myripristis</taxon>
    </lineage>
</organism>
<reference evidence="3" key="3">
    <citation type="submission" date="2025-09" db="UniProtKB">
        <authorList>
            <consortium name="Ensembl"/>
        </authorList>
    </citation>
    <scope>IDENTIFICATION</scope>
</reference>
<feature type="transmembrane region" description="Helical" evidence="1">
    <location>
        <begin position="116"/>
        <end position="136"/>
    </location>
</feature>
<keyword evidence="1" id="KW-0812">Transmembrane</keyword>
<evidence type="ECO:0000313" key="3">
    <source>
        <dbReference type="Ensembl" id="ENSMMDP00005009992.1"/>
    </source>
</evidence>
<dbReference type="Ensembl" id="ENSMMDT00005010300.1">
    <property type="protein sequence ID" value="ENSMMDP00005009992.1"/>
    <property type="gene ID" value="ENSMMDG00005005452.1"/>
</dbReference>
<feature type="domain" description="Acyltransferase 3" evidence="2">
    <location>
        <begin position="49"/>
        <end position="346"/>
    </location>
</feature>